<dbReference type="AlphaFoldDB" id="A0ABD5LQ16"/>
<dbReference type="EMBL" id="JADQCH020000001">
    <property type="protein sequence ID" value="MEY2343440.1"/>
    <property type="molecule type" value="Genomic_DNA"/>
</dbReference>
<gene>
    <name evidence="2" type="ORF">I3679_000380</name>
</gene>
<feature type="compositionally biased region" description="Basic and acidic residues" evidence="1">
    <location>
        <begin position="72"/>
        <end position="85"/>
    </location>
</feature>
<feature type="region of interest" description="Disordered" evidence="1">
    <location>
        <begin position="71"/>
        <end position="109"/>
    </location>
</feature>
<protein>
    <submittedName>
        <fullName evidence="2">Uncharacterized protein</fullName>
    </submittedName>
</protein>
<evidence type="ECO:0000256" key="1">
    <source>
        <dbReference type="SAM" id="MobiDB-lite"/>
    </source>
</evidence>
<name>A0ABD5LQ16_PROMI</name>
<comment type="caution">
    <text evidence="2">The sequence shown here is derived from an EMBL/GenBank/DDBJ whole genome shotgun (WGS) entry which is preliminary data.</text>
</comment>
<organism evidence="2">
    <name type="scientific">Proteus mirabilis</name>
    <dbReference type="NCBI Taxonomy" id="584"/>
    <lineage>
        <taxon>Bacteria</taxon>
        <taxon>Pseudomonadati</taxon>
        <taxon>Pseudomonadota</taxon>
        <taxon>Gammaproteobacteria</taxon>
        <taxon>Enterobacterales</taxon>
        <taxon>Morganellaceae</taxon>
        <taxon>Proteus</taxon>
    </lineage>
</organism>
<accession>A0ABD5LQ16</accession>
<sequence>MFHRHGFIYFNNHMYDLGTLDGGKDSEAHAISDDGRIIYGVATNERNNWRQVIWRNDEIDNKYFNTEQQEIADEKDKQAEQEKNGARAPSQTASGARKSGARAPSQTAS</sequence>
<evidence type="ECO:0000313" key="2">
    <source>
        <dbReference type="EMBL" id="MEY2343440.1"/>
    </source>
</evidence>
<proteinExistence type="predicted"/>
<reference evidence="2" key="1">
    <citation type="submission" date="2021-05" db="EMBL/GenBank/DDBJ databases">
        <title>First report of NDM-5 and VEB-6 producing Proteus mirabilis isolated from blood of a sepsis patient in Kolkata, India.</title>
        <authorList>
            <person name="Halder G."/>
            <person name="Chaudhuri B."/>
            <person name="Dutta S."/>
        </authorList>
    </citation>
    <scope>NUCLEOTIDE SEQUENCE [LARGE SCALE GENOMIC DNA]</scope>
    <source>
        <strain evidence="2">7049</strain>
    </source>
</reference>